<organism evidence="1 2">
    <name type="scientific">Zalaria obscura</name>
    <dbReference type="NCBI Taxonomy" id="2024903"/>
    <lineage>
        <taxon>Eukaryota</taxon>
        <taxon>Fungi</taxon>
        <taxon>Dikarya</taxon>
        <taxon>Ascomycota</taxon>
        <taxon>Pezizomycotina</taxon>
        <taxon>Dothideomycetes</taxon>
        <taxon>Dothideomycetidae</taxon>
        <taxon>Dothideales</taxon>
        <taxon>Zalariaceae</taxon>
        <taxon>Zalaria</taxon>
    </lineage>
</organism>
<dbReference type="EMBL" id="JAMKPW020000020">
    <property type="protein sequence ID" value="KAK8207896.1"/>
    <property type="molecule type" value="Genomic_DNA"/>
</dbReference>
<gene>
    <name evidence="1" type="ORF">M8818_004149</name>
</gene>
<sequence length="322" mass="36144">MYLEEMPESERHDLIQVADPRSSVLQSLHSPFRAFTSTTPVITTPADDECTMVKFYSSNYSYDYSFPAVSLAYFLRYPNPYSTHVQSSDVISRSYDPETQRLTTVRLHLKKSKLPAAVLKLVPGSILGASKDGTTQSYILEKSVVDAKEGWMDTESRNLEWTGVLSVIEKQIYRRPKELTNGDVLGDPFNLKAPQKTDVEVTVALKSHIGDNLRRRRARLADSATSDEEEAPQKVGFFRSWTTSSIQRSIEAIGLRRAEGSQPKAKEGMKVVLERMRHGGLVAVLEGMRKDRELAFTGPGPHPSVTRNTRNGSALDIDYRDE</sequence>
<dbReference type="Proteomes" id="UP001320706">
    <property type="component" value="Unassembled WGS sequence"/>
</dbReference>
<proteinExistence type="predicted"/>
<comment type="caution">
    <text evidence="1">The sequence shown here is derived from an EMBL/GenBank/DDBJ whole genome shotgun (WGS) entry which is preliminary data.</text>
</comment>
<protein>
    <submittedName>
        <fullName evidence="1">Uncharacterized protein</fullName>
    </submittedName>
</protein>
<reference evidence="1" key="1">
    <citation type="submission" date="2024-02" db="EMBL/GenBank/DDBJ databases">
        <title>Metagenome Assembled Genome of Zalaria obscura JY119.</title>
        <authorList>
            <person name="Vighnesh L."/>
            <person name="Jagadeeshwari U."/>
            <person name="Venkata Ramana C."/>
            <person name="Sasikala C."/>
        </authorList>
    </citation>
    <scope>NUCLEOTIDE SEQUENCE</scope>
    <source>
        <strain evidence="1">JY119</strain>
    </source>
</reference>
<name>A0ACC3SGU5_9PEZI</name>
<keyword evidence="2" id="KW-1185">Reference proteome</keyword>
<evidence type="ECO:0000313" key="1">
    <source>
        <dbReference type="EMBL" id="KAK8207896.1"/>
    </source>
</evidence>
<evidence type="ECO:0000313" key="2">
    <source>
        <dbReference type="Proteomes" id="UP001320706"/>
    </source>
</evidence>
<accession>A0ACC3SGU5</accession>